<keyword evidence="2" id="KW-1185">Reference proteome</keyword>
<dbReference type="EMBL" id="CM039431">
    <property type="protein sequence ID" value="KAI4335162.1"/>
    <property type="molecule type" value="Genomic_DNA"/>
</dbReference>
<proteinExistence type="predicted"/>
<comment type="caution">
    <text evidence="1">The sequence shown here is derived from an EMBL/GenBank/DDBJ whole genome shotgun (WGS) entry which is preliminary data.</text>
</comment>
<sequence>MSFNAQTAISIMNLTSNYNFTDSPNTHLRKLPFLSSKPYQVREFRVYRRRRLKTSRQISVGNQIRSLAGTPFENLFNSLITQYPYVHSFDLIAPALGFASGAAVYLSRFKPWKNSGVLDIGEWILFASPTPFNRFVFLRCPSISFDGSELLEDVNKKLVKEERHFVTLNSGRIQVRSHGSGGRDVEGGNLTYQRVCVTAKDGGVVSLDWPANLDLEEERGLDTTLFLVPGTPEGSMDKNIRSFVLEALKRGFFPVVMNPRGCAGSPLTTARLFTAADSDDVCTAISYIKTARPWTTFMGVGWGYGANMLTKYLAEVGERTPLTAATCTDNPFDLDEATRSSPYHIVNDQKLTSGLVDILRSNQKLFQGKTKGFDVENGLSAKSVRDFEKSISMVSYGFESIEDFYSKSSTRNVIGGVKIPVLFIQNDGGTAPVFSIPRNLIAENPFTSLLLCSCVPSSFMDADRSTMSWCQLLTIEWLTAVELGLLKGRHPLLTDIDVTINPSKGLAIIEDIRPDKTNEDSKLLDLTRSDAFDGYSIDPPKNMLQDSKNGASFQFRSEEDLQRNLDLQDTSLQIQNGPLQQISSTNPDVTEEENASSIDGEHGQVLQTAQVVMNMLDVTMPGTLTEEKKKKETGLFNFQVLTAVGQGETLLQALQDAVPEDVRGKLTAAVTGIMHAQGSQLKFNKVLGIDKAPDAISGQKNQEKMKGVSGAEGTSEDQSSLNGLKKTKDGNDNAPSGTGVPAVGTESEVLPLDKSQKAMNLAQSEATNNDEVDSSRKETSESRSNDMNEQSKEKAGPDLGNSEKGLENVAKHTPSQHEGTGDVLEAGSVDEQKSQNSGIAQTDTKEENNIQKVAQKTEESCPDQRTQETSSDQSKMASTTTKEEPPSPPVSSEHQTVEMEGNGHEKKENKNVQQISDQANSVSSDSSPAPFSVSQALDALTGMDDSTQVAVNNVFSVIESMIDQFEESSDSESEVKDGKEIQQELGEKQKTDNQITESNTIDEPFVDNHNHGTYPQDDTCYMEEEPTSLNTVNGSCVSNPQGTNSDDHMAPSESKINDQLVGERILADKWDGHGHMNRKPLHVSASPYGYLISKIPNNSLDLDTTTALLLDYIPEEGEWKLLEQPQNMGSYSNIVTCEDTGCKKGDHSTAKSSDKEQYIEPAYVILDTEKQPEPVKEFISTDTKNENIDASDDGSEELIRFVKKIILDSLKVEVGRKLNAAETQQMKLKLAGDMEHVANSISLAIAHSKLPVYTGSQFHNIEGSEEHCYTIDGEHIVAVISSAVQETSYLKRVMPVGVIVGSSLAALKKYFNVSTMQDNGQGGSLTHADETKPGKKNYGNVREIDHAATVQDNSQGGSLIHDDEKKPGKKNYGNVGEIDQVPDKKSSLGHSVKSEEIKSESKDVNKNTVMVGAVTAVLGASALLMQQQDPHKANGTDENSSLSMKMKYNHRRESHKLEEIVPEKHQNNIVTSLAEKAMSVASPVVPTTEDGAVDQDRLVAMLADLGQRGGLLRLVGKMALLWGGIRGAMSLTDRLISFLRIAERPLFQRIFGFVGMVLVLWSPVAVPLLPTLVQSWTTHTPSRIAELACIIGLYTAIMILVMLWGKRIRGYKNSLEQYGLDMTSPKILDFFMGLAGGIMLVFSIQAVNVSLGCACFSWPPLAPSLDAMTWLRVHGQMVMLVAQGTVMATAIALVEELLFRSWLPQEIAVDVGYHRGIIISGLAFSLFQRSLQSIPALWILSLVLSGARQRNGGSLSLPIGLRTGMLASSFILQKGGFLIYNKKFPPWITGTHPFEPFSGIVGLLFSLTLALLLYPRQTSQKQEIQE</sequence>
<dbReference type="Proteomes" id="UP000828941">
    <property type="component" value="Chromosome 6"/>
</dbReference>
<name>A0ACB9NGV4_BAUVA</name>
<evidence type="ECO:0000313" key="2">
    <source>
        <dbReference type="Proteomes" id="UP000828941"/>
    </source>
</evidence>
<organism evidence="1 2">
    <name type="scientific">Bauhinia variegata</name>
    <name type="common">Purple orchid tree</name>
    <name type="synonym">Phanera variegata</name>
    <dbReference type="NCBI Taxonomy" id="167791"/>
    <lineage>
        <taxon>Eukaryota</taxon>
        <taxon>Viridiplantae</taxon>
        <taxon>Streptophyta</taxon>
        <taxon>Embryophyta</taxon>
        <taxon>Tracheophyta</taxon>
        <taxon>Spermatophyta</taxon>
        <taxon>Magnoliopsida</taxon>
        <taxon>eudicotyledons</taxon>
        <taxon>Gunneridae</taxon>
        <taxon>Pentapetalae</taxon>
        <taxon>rosids</taxon>
        <taxon>fabids</taxon>
        <taxon>Fabales</taxon>
        <taxon>Fabaceae</taxon>
        <taxon>Cercidoideae</taxon>
        <taxon>Cercideae</taxon>
        <taxon>Bauhiniinae</taxon>
        <taxon>Bauhinia</taxon>
    </lineage>
</organism>
<gene>
    <name evidence="1" type="ORF">L6164_013832</name>
</gene>
<evidence type="ECO:0000313" key="1">
    <source>
        <dbReference type="EMBL" id="KAI4335162.1"/>
    </source>
</evidence>
<accession>A0ACB9NGV4</accession>
<reference evidence="1 2" key="1">
    <citation type="journal article" date="2022" name="DNA Res.">
        <title>Chromosomal-level genome assembly of the orchid tree Bauhinia variegata (Leguminosae; Cercidoideae) supports the allotetraploid origin hypothesis of Bauhinia.</title>
        <authorList>
            <person name="Zhong Y."/>
            <person name="Chen Y."/>
            <person name="Zheng D."/>
            <person name="Pang J."/>
            <person name="Liu Y."/>
            <person name="Luo S."/>
            <person name="Meng S."/>
            <person name="Qian L."/>
            <person name="Wei D."/>
            <person name="Dai S."/>
            <person name="Zhou R."/>
        </authorList>
    </citation>
    <scope>NUCLEOTIDE SEQUENCE [LARGE SCALE GENOMIC DNA]</scope>
    <source>
        <strain evidence="1">BV-YZ2020</strain>
    </source>
</reference>
<protein>
    <submittedName>
        <fullName evidence="1">Uncharacterized protein</fullName>
    </submittedName>
</protein>